<accession>A0A7M7HN56</accession>
<evidence type="ECO:0000259" key="4">
    <source>
        <dbReference type="PROSITE" id="PS50835"/>
    </source>
</evidence>
<dbReference type="Pfam" id="PF00047">
    <property type="entry name" value="ig"/>
    <property type="match status" value="1"/>
</dbReference>
<keyword evidence="2" id="KW-0472">Membrane</keyword>
<evidence type="ECO:0000256" key="2">
    <source>
        <dbReference type="SAM" id="Phobius"/>
    </source>
</evidence>
<dbReference type="InterPro" id="IPR036179">
    <property type="entry name" value="Ig-like_dom_sf"/>
</dbReference>
<proteinExistence type="predicted"/>
<dbReference type="PANTHER" id="PTHR26391:SF18">
    <property type="entry name" value="PROTEIN KINASE RECEPTOR TIE-1, PUTATIVE-RELATED"/>
    <property type="match status" value="1"/>
</dbReference>
<feature type="domain" description="Ig-like" evidence="4">
    <location>
        <begin position="37"/>
        <end position="134"/>
    </location>
</feature>
<dbReference type="InterPro" id="IPR003599">
    <property type="entry name" value="Ig_sub"/>
</dbReference>
<feature type="region of interest" description="Disordered" evidence="1">
    <location>
        <begin position="318"/>
        <end position="340"/>
    </location>
</feature>
<keyword evidence="6" id="KW-1185">Reference proteome</keyword>
<reference evidence="6" key="1">
    <citation type="submission" date="2015-02" db="EMBL/GenBank/DDBJ databases">
        <title>Genome sequencing for Strongylocentrotus purpuratus.</title>
        <authorList>
            <person name="Murali S."/>
            <person name="Liu Y."/>
            <person name="Vee V."/>
            <person name="English A."/>
            <person name="Wang M."/>
            <person name="Skinner E."/>
            <person name="Han Y."/>
            <person name="Muzny D.M."/>
            <person name="Worley K.C."/>
            <person name="Gibbs R.A."/>
        </authorList>
    </citation>
    <scope>NUCLEOTIDE SEQUENCE</scope>
</reference>
<keyword evidence="2" id="KW-1133">Transmembrane helix</keyword>
<dbReference type="InterPro" id="IPR013783">
    <property type="entry name" value="Ig-like_fold"/>
</dbReference>
<dbReference type="PANTHER" id="PTHR26391">
    <property type="entry name" value="INACTIVE TYROSINE-PROTEIN KINASE 7"/>
    <property type="match status" value="1"/>
</dbReference>
<feature type="compositionally biased region" description="Polar residues" evidence="1">
    <location>
        <begin position="328"/>
        <end position="340"/>
    </location>
</feature>
<organism evidence="5 6">
    <name type="scientific">Strongylocentrotus purpuratus</name>
    <name type="common">Purple sea urchin</name>
    <dbReference type="NCBI Taxonomy" id="7668"/>
    <lineage>
        <taxon>Eukaryota</taxon>
        <taxon>Metazoa</taxon>
        <taxon>Echinodermata</taxon>
        <taxon>Eleutherozoa</taxon>
        <taxon>Echinozoa</taxon>
        <taxon>Echinoidea</taxon>
        <taxon>Euechinoidea</taxon>
        <taxon>Echinacea</taxon>
        <taxon>Camarodonta</taxon>
        <taxon>Echinidea</taxon>
        <taxon>Strongylocentrotidae</taxon>
        <taxon>Strongylocentrotus</taxon>
    </lineage>
</organism>
<dbReference type="RefSeq" id="XP_011682613.2">
    <property type="nucleotide sequence ID" value="XM_011684311.2"/>
</dbReference>
<dbReference type="Proteomes" id="UP000007110">
    <property type="component" value="Unassembled WGS sequence"/>
</dbReference>
<name>A0A7M7HN56_STRPU</name>
<evidence type="ECO:0000313" key="6">
    <source>
        <dbReference type="Proteomes" id="UP000007110"/>
    </source>
</evidence>
<dbReference type="OrthoDB" id="4062651at2759"/>
<evidence type="ECO:0000313" key="5">
    <source>
        <dbReference type="EnsemblMetazoa" id="XP_011682613"/>
    </source>
</evidence>
<evidence type="ECO:0000256" key="1">
    <source>
        <dbReference type="SAM" id="MobiDB-lite"/>
    </source>
</evidence>
<feature type="signal peptide" evidence="3">
    <location>
        <begin position="1"/>
        <end position="23"/>
    </location>
</feature>
<dbReference type="InterPro" id="IPR013151">
    <property type="entry name" value="Immunoglobulin_dom"/>
</dbReference>
<dbReference type="KEGG" id="spu:105446902"/>
<dbReference type="Gene3D" id="2.60.40.10">
    <property type="entry name" value="Immunoglobulins"/>
    <property type="match status" value="1"/>
</dbReference>
<sequence length="459" mass="49465">MDIIMDSLLGLVTCCLIITRSVALVVTSGGPVTTFAGGQSEMTCTFSPTNSQGLSFAWSFDGQNGHSDQIGICDVTQCTSANPALHQLVISADNGVGRMKLNVSDTVSSDAGDYTCLVSTSEDAQSALVKLKVTACRYGQIGSDCLQYCHCKDGMPCNVFTGRCKEGCESGWSGEGCQVSSVCPVGYFGVDCTDHCNCPDNVGCNKVSGFCSTTEGQCEVGFTSDSVDMPDSCNSLTECYNLCSRRDDCNSAIGSCSSGRCHLQWTGESCPIATLARVPSGSIATAVGSAVGAFLVIFIVISSIFIFYKQRSDESATTESTKGKESDSSPQHENSVFDQSKTDVNTYQELNTNLTDPHAYQALKKLGQEANYQDLNTDSQRYSNLTDPHAYQSLKKPDQEANYQDLNTDSQRYANLTDHHTYQALKKPEQEANYEELNGALKRDYVNVPGIQTVLSQLE</sequence>
<dbReference type="Gene3D" id="2.170.300.10">
    <property type="entry name" value="Tie2 ligand-binding domain superfamily"/>
    <property type="match status" value="1"/>
</dbReference>
<feature type="chain" id="PRO_5029560726" description="Ig-like domain-containing protein" evidence="3">
    <location>
        <begin position="24"/>
        <end position="459"/>
    </location>
</feature>
<dbReference type="EnsemblMetazoa" id="XM_011684311">
    <property type="protein sequence ID" value="XP_011682613"/>
    <property type="gene ID" value="LOC105446902"/>
</dbReference>
<dbReference type="InterPro" id="IPR007110">
    <property type="entry name" value="Ig-like_dom"/>
</dbReference>
<protein>
    <recommendedName>
        <fullName evidence="4">Ig-like domain-containing protein</fullName>
    </recommendedName>
</protein>
<reference evidence="5" key="2">
    <citation type="submission" date="2021-01" db="UniProtKB">
        <authorList>
            <consortium name="EnsemblMetazoa"/>
        </authorList>
    </citation>
    <scope>IDENTIFICATION</scope>
</reference>
<feature type="transmembrane region" description="Helical" evidence="2">
    <location>
        <begin position="283"/>
        <end position="308"/>
    </location>
</feature>
<dbReference type="SMART" id="SM00409">
    <property type="entry name" value="IG"/>
    <property type="match status" value="1"/>
</dbReference>
<dbReference type="PROSITE" id="PS50835">
    <property type="entry name" value="IG_LIKE"/>
    <property type="match status" value="1"/>
</dbReference>
<dbReference type="GeneID" id="105446902"/>
<dbReference type="AlphaFoldDB" id="A0A7M7HN56"/>
<evidence type="ECO:0000256" key="3">
    <source>
        <dbReference type="SAM" id="SignalP"/>
    </source>
</evidence>
<dbReference type="SUPFAM" id="SSF48726">
    <property type="entry name" value="Immunoglobulin"/>
    <property type="match status" value="1"/>
</dbReference>
<keyword evidence="2" id="KW-0812">Transmembrane</keyword>
<dbReference type="InParanoid" id="A0A7M7HN56"/>
<keyword evidence="3" id="KW-0732">Signal</keyword>